<dbReference type="EMBL" id="JABEZX010000010">
    <property type="protein sequence ID" value="MBA0568053.1"/>
    <property type="molecule type" value="Genomic_DNA"/>
</dbReference>
<feature type="non-terminal residue" evidence="1">
    <location>
        <position position="142"/>
    </location>
</feature>
<dbReference type="Proteomes" id="UP000593572">
    <property type="component" value="Unassembled WGS sequence"/>
</dbReference>
<organism evidence="1 2">
    <name type="scientific">Gossypium lobatum</name>
    <dbReference type="NCBI Taxonomy" id="34289"/>
    <lineage>
        <taxon>Eukaryota</taxon>
        <taxon>Viridiplantae</taxon>
        <taxon>Streptophyta</taxon>
        <taxon>Embryophyta</taxon>
        <taxon>Tracheophyta</taxon>
        <taxon>Spermatophyta</taxon>
        <taxon>Magnoliopsida</taxon>
        <taxon>eudicotyledons</taxon>
        <taxon>Gunneridae</taxon>
        <taxon>Pentapetalae</taxon>
        <taxon>rosids</taxon>
        <taxon>malvids</taxon>
        <taxon>Malvales</taxon>
        <taxon>Malvaceae</taxon>
        <taxon>Malvoideae</taxon>
        <taxon>Gossypium</taxon>
    </lineage>
</organism>
<dbReference type="Gene3D" id="3.60.10.10">
    <property type="entry name" value="Endonuclease/exonuclease/phosphatase"/>
    <property type="match status" value="1"/>
</dbReference>
<accession>A0A7J8MTN3</accession>
<name>A0A7J8MTN3_9ROSI</name>
<evidence type="ECO:0008006" key="3">
    <source>
        <dbReference type="Google" id="ProtNLM"/>
    </source>
</evidence>
<evidence type="ECO:0000313" key="1">
    <source>
        <dbReference type="EMBL" id="MBA0568053.1"/>
    </source>
</evidence>
<reference evidence="1 2" key="1">
    <citation type="journal article" date="2019" name="Genome Biol. Evol.">
        <title>Insights into the evolution of the New World diploid cottons (Gossypium, subgenus Houzingenia) based on genome sequencing.</title>
        <authorList>
            <person name="Grover C.E."/>
            <person name="Arick M.A. 2nd"/>
            <person name="Thrash A."/>
            <person name="Conover J.L."/>
            <person name="Sanders W.S."/>
            <person name="Peterson D.G."/>
            <person name="Frelichowski J.E."/>
            <person name="Scheffler J.A."/>
            <person name="Scheffler B.E."/>
            <person name="Wendel J.F."/>
        </authorList>
    </citation>
    <scope>NUCLEOTIDE SEQUENCE [LARGE SCALE GENOMIC DNA]</scope>
    <source>
        <strain evidence="1">157</strain>
        <tissue evidence="1">Leaf</tissue>
    </source>
</reference>
<keyword evidence="2" id="KW-1185">Reference proteome</keyword>
<sequence length="142" mass="16915">MEAFRKTLEECNLFDMGFNGNWFTWERGNLPETNIQERLDRGVATEEWVQIFPEFQIQHLPHTISDHCPLLINTKKECSARIRKVFKFEAWWVLEDSFFNEVKNIWEHFEEAERDEENLADLIDTKIQMNLEIAKASTDPPP</sequence>
<dbReference type="PANTHER" id="PTHR33710">
    <property type="entry name" value="BNAC02G09200D PROTEIN"/>
    <property type="match status" value="1"/>
</dbReference>
<proteinExistence type="predicted"/>
<dbReference type="InterPro" id="IPR036691">
    <property type="entry name" value="Endo/exonu/phosph_ase_sf"/>
</dbReference>
<comment type="caution">
    <text evidence="1">The sequence shown here is derived from an EMBL/GenBank/DDBJ whole genome shotgun (WGS) entry which is preliminary data.</text>
</comment>
<dbReference type="AlphaFoldDB" id="A0A7J8MTN3"/>
<dbReference type="SUPFAM" id="SSF56219">
    <property type="entry name" value="DNase I-like"/>
    <property type="match status" value="1"/>
</dbReference>
<dbReference type="PANTHER" id="PTHR33710:SF73">
    <property type="entry name" value="ZINC KNUCKLE CX2CX4HX4C DOMAIN-CONTAINING PROTEIN"/>
    <property type="match status" value="1"/>
</dbReference>
<protein>
    <recommendedName>
        <fullName evidence="3">Endonuclease/exonuclease/phosphatase domain-containing protein</fullName>
    </recommendedName>
</protein>
<evidence type="ECO:0000313" key="2">
    <source>
        <dbReference type="Proteomes" id="UP000593572"/>
    </source>
</evidence>
<gene>
    <name evidence="1" type="ORF">Golob_005571</name>
</gene>